<dbReference type="Gene3D" id="2.40.400.10">
    <property type="entry name" value="Acetoacetate decarboxylase-like"/>
    <property type="match status" value="1"/>
</dbReference>
<gene>
    <name evidence="1" type="ORF">ACFOSU_20115</name>
</gene>
<name>A0ABV7EXY3_9GAMM</name>
<evidence type="ECO:0000313" key="1">
    <source>
        <dbReference type="EMBL" id="MFC3106185.1"/>
    </source>
</evidence>
<dbReference type="SUPFAM" id="SSF160104">
    <property type="entry name" value="Acetoacetate decarboxylase-like"/>
    <property type="match status" value="1"/>
</dbReference>
<accession>A0ABV7EXY3</accession>
<dbReference type="RefSeq" id="WP_380691792.1">
    <property type="nucleotide sequence ID" value="NZ_JBHRSS010000010.1"/>
</dbReference>
<dbReference type="InterPro" id="IPR010451">
    <property type="entry name" value="Acetoacetate_decarboxylase"/>
</dbReference>
<reference evidence="2" key="1">
    <citation type="journal article" date="2019" name="Int. J. Syst. Evol. Microbiol.">
        <title>The Global Catalogue of Microorganisms (GCM) 10K type strain sequencing project: providing services to taxonomists for standard genome sequencing and annotation.</title>
        <authorList>
            <consortium name="The Broad Institute Genomics Platform"/>
            <consortium name="The Broad Institute Genome Sequencing Center for Infectious Disease"/>
            <person name="Wu L."/>
            <person name="Ma J."/>
        </authorList>
    </citation>
    <scope>NUCLEOTIDE SEQUENCE [LARGE SCALE GENOMIC DNA]</scope>
    <source>
        <strain evidence="2">KCTC 52640</strain>
    </source>
</reference>
<dbReference type="InterPro" id="IPR023375">
    <property type="entry name" value="ADC_dom_sf"/>
</dbReference>
<dbReference type="PANTHER" id="PTHR40518">
    <property type="entry name" value="ACETOACETATE DECARBOXYLASE"/>
    <property type="match status" value="1"/>
</dbReference>
<sequence>MTDDSDSPAPWQLTGHGYVQALRCSREFGEQCLRACPEFEGRALGGMGALMYIDYASSNVGPYRELLLSPGTFEIGGRRAAAITHIWVSSPASVANGRRNWGLPKEQAVFESAYNADGSETVRVHRDTAPPLSLTFAARGPALPVTTAILPRRWRTLEQPWHGQLYRTAIQARGRARIAALREVSNPAGSGFPDFSEQTRIVTVAASAFELVFPVPTIRTLAST</sequence>
<dbReference type="EMBL" id="JBHRSS010000010">
    <property type="protein sequence ID" value="MFC3106185.1"/>
    <property type="molecule type" value="Genomic_DNA"/>
</dbReference>
<comment type="caution">
    <text evidence="1">The sequence shown here is derived from an EMBL/GenBank/DDBJ whole genome shotgun (WGS) entry which is preliminary data.</text>
</comment>
<dbReference type="PANTHER" id="PTHR40518:SF1">
    <property type="entry name" value="ACETOACETATE DECARBOXYLASE"/>
    <property type="match status" value="1"/>
</dbReference>
<protein>
    <submittedName>
        <fullName evidence="1">Acetoacetate decarboxylase family protein</fullName>
    </submittedName>
</protein>
<dbReference type="Pfam" id="PF06314">
    <property type="entry name" value="ADC"/>
    <property type="match status" value="1"/>
</dbReference>
<keyword evidence="2" id="KW-1185">Reference proteome</keyword>
<dbReference type="Proteomes" id="UP001595462">
    <property type="component" value="Unassembled WGS sequence"/>
</dbReference>
<evidence type="ECO:0000313" key="2">
    <source>
        <dbReference type="Proteomes" id="UP001595462"/>
    </source>
</evidence>
<proteinExistence type="predicted"/>
<organism evidence="1 2">
    <name type="scientific">Salinisphaera aquimarina</name>
    <dbReference type="NCBI Taxonomy" id="2094031"/>
    <lineage>
        <taxon>Bacteria</taxon>
        <taxon>Pseudomonadati</taxon>
        <taxon>Pseudomonadota</taxon>
        <taxon>Gammaproteobacteria</taxon>
        <taxon>Salinisphaerales</taxon>
        <taxon>Salinisphaeraceae</taxon>
        <taxon>Salinisphaera</taxon>
    </lineage>
</organism>